<dbReference type="CDD" id="cd06127">
    <property type="entry name" value="DEDDh"/>
    <property type="match status" value="1"/>
</dbReference>
<reference evidence="5" key="1">
    <citation type="journal article" date="2020" name="mSystems">
        <title>Genome- and Community-Level Interaction Insights into Carbon Utilization and Element Cycling Functions of Hydrothermarchaeota in Hydrothermal Sediment.</title>
        <authorList>
            <person name="Zhou Z."/>
            <person name="Liu Y."/>
            <person name="Xu W."/>
            <person name="Pan J."/>
            <person name="Luo Z.H."/>
            <person name="Li M."/>
        </authorList>
    </citation>
    <scope>NUCLEOTIDE SEQUENCE [LARGE SCALE GENOMIC DNA]</scope>
    <source>
        <strain evidence="5">SpSt-413</strain>
    </source>
</reference>
<proteinExistence type="predicted"/>
<dbReference type="SMART" id="SM00479">
    <property type="entry name" value="EXOIII"/>
    <property type="match status" value="1"/>
</dbReference>
<dbReference type="SUPFAM" id="SSF53098">
    <property type="entry name" value="Ribonuclease H-like"/>
    <property type="match status" value="1"/>
</dbReference>
<dbReference type="InterPro" id="IPR012337">
    <property type="entry name" value="RNaseH-like_sf"/>
</dbReference>
<protein>
    <submittedName>
        <fullName evidence="5">3'-5' exonuclease</fullName>
    </submittedName>
</protein>
<dbReference type="GO" id="GO:0006259">
    <property type="term" value="P:DNA metabolic process"/>
    <property type="evidence" value="ECO:0007669"/>
    <property type="project" value="UniProtKB-ARBA"/>
</dbReference>
<dbReference type="Pfam" id="PF00929">
    <property type="entry name" value="RNase_T"/>
    <property type="match status" value="1"/>
</dbReference>
<keyword evidence="1" id="KW-0540">Nuclease</keyword>
<evidence type="ECO:0000256" key="1">
    <source>
        <dbReference type="ARBA" id="ARBA00022722"/>
    </source>
</evidence>
<evidence type="ECO:0000259" key="4">
    <source>
        <dbReference type="SMART" id="SM00479"/>
    </source>
</evidence>
<organism evidence="5">
    <name type="scientific">Fundidesulfovibrio putealis</name>
    <dbReference type="NCBI Taxonomy" id="270496"/>
    <lineage>
        <taxon>Bacteria</taxon>
        <taxon>Pseudomonadati</taxon>
        <taxon>Thermodesulfobacteriota</taxon>
        <taxon>Desulfovibrionia</taxon>
        <taxon>Desulfovibrionales</taxon>
        <taxon>Desulfovibrionaceae</taxon>
        <taxon>Fundidesulfovibrio</taxon>
    </lineage>
</organism>
<dbReference type="Gene3D" id="3.30.420.10">
    <property type="entry name" value="Ribonuclease H-like superfamily/Ribonuclease H"/>
    <property type="match status" value="1"/>
</dbReference>
<accession>A0A7C4AI57</accession>
<dbReference type="InterPro" id="IPR013520">
    <property type="entry name" value="Ribonucl_H"/>
</dbReference>
<dbReference type="AlphaFoldDB" id="A0A7C4AI57"/>
<dbReference type="PANTHER" id="PTHR30231">
    <property type="entry name" value="DNA POLYMERASE III SUBUNIT EPSILON"/>
    <property type="match status" value="1"/>
</dbReference>
<keyword evidence="3 5" id="KW-0269">Exonuclease</keyword>
<dbReference type="GO" id="GO:0005829">
    <property type="term" value="C:cytosol"/>
    <property type="evidence" value="ECO:0007669"/>
    <property type="project" value="TreeGrafter"/>
</dbReference>
<keyword evidence="2" id="KW-0378">Hydrolase</keyword>
<dbReference type="PANTHER" id="PTHR30231:SF4">
    <property type="entry name" value="PROTEIN NEN2"/>
    <property type="match status" value="1"/>
</dbReference>
<name>A0A7C4AI57_9BACT</name>
<dbReference type="InterPro" id="IPR036397">
    <property type="entry name" value="RNaseH_sf"/>
</dbReference>
<dbReference type="GO" id="GO:0003676">
    <property type="term" value="F:nucleic acid binding"/>
    <property type="evidence" value="ECO:0007669"/>
    <property type="project" value="InterPro"/>
</dbReference>
<evidence type="ECO:0000313" key="5">
    <source>
        <dbReference type="EMBL" id="HGG93267.1"/>
    </source>
</evidence>
<comment type="caution">
    <text evidence="5">The sequence shown here is derived from an EMBL/GenBank/DDBJ whole genome shotgun (WGS) entry which is preliminary data.</text>
</comment>
<sequence length="228" mass="24515">MRWWPLFGKTDDRPASQADFVVFDLETGGLNPARDDVVALGAVRMRGGRIDLGNAFSALVRPSLGRAGAQSVRVHGLTPEELAPQPGMDQALPRFLEYAAGAVLVGWHVELDMAFLRAWCTRLGLAPPAGEALDVLGLYLALRSARASQLLEDLPLKDATLYSVARALGIGARGAHDALGDAYLTAQVLQRFLGILRAARPEAELTVDALLRLSRPAARSRAELQPAF</sequence>
<dbReference type="GO" id="GO:0008408">
    <property type="term" value="F:3'-5' exonuclease activity"/>
    <property type="evidence" value="ECO:0007669"/>
    <property type="project" value="TreeGrafter"/>
</dbReference>
<gene>
    <name evidence="5" type="ORF">ENR59_10005</name>
</gene>
<evidence type="ECO:0000256" key="3">
    <source>
        <dbReference type="ARBA" id="ARBA00022839"/>
    </source>
</evidence>
<dbReference type="EMBL" id="DSRP01000698">
    <property type="protein sequence ID" value="HGG93267.1"/>
    <property type="molecule type" value="Genomic_DNA"/>
</dbReference>
<evidence type="ECO:0000256" key="2">
    <source>
        <dbReference type="ARBA" id="ARBA00022801"/>
    </source>
</evidence>
<feature type="domain" description="Exonuclease" evidence="4">
    <location>
        <begin position="19"/>
        <end position="198"/>
    </location>
</feature>